<evidence type="ECO:0000256" key="4">
    <source>
        <dbReference type="ARBA" id="ARBA00014046"/>
    </source>
</evidence>
<evidence type="ECO:0000256" key="3">
    <source>
        <dbReference type="ARBA" id="ARBA00013149"/>
    </source>
</evidence>
<keyword evidence="7" id="KW-0274">FAD</keyword>
<dbReference type="GO" id="GO:0009650">
    <property type="term" value="P:UV protection"/>
    <property type="evidence" value="ECO:0007669"/>
    <property type="project" value="UniProtKB-ARBA"/>
</dbReference>
<organism evidence="17 18">
    <name type="scientific">Musa balbisiana</name>
    <name type="common">Banana</name>
    <dbReference type="NCBI Taxonomy" id="52838"/>
    <lineage>
        <taxon>Eukaryota</taxon>
        <taxon>Viridiplantae</taxon>
        <taxon>Streptophyta</taxon>
        <taxon>Embryophyta</taxon>
        <taxon>Tracheophyta</taxon>
        <taxon>Spermatophyta</taxon>
        <taxon>Magnoliopsida</taxon>
        <taxon>Liliopsida</taxon>
        <taxon>Zingiberales</taxon>
        <taxon>Musaceae</taxon>
        <taxon>Musa</taxon>
    </lineage>
</organism>
<dbReference type="SUPFAM" id="SSF48173">
    <property type="entry name" value="Cryptochrome/photolyase FAD-binding domain"/>
    <property type="match status" value="1"/>
</dbReference>
<dbReference type="Pfam" id="PF00875">
    <property type="entry name" value="DNA_photolyase"/>
    <property type="match status" value="1"/>
</dbReference>
<evidence type="ECO:0000256" key="1">
    <source>
        <dbReference type="ARBA" id="ARBA00001974"/>
    </source>
</evidence>
<dbReference type="PROSITE" id="PS51645">
    <property type="entry name" value="PHR_CRY_ALPHA_BETA"/>
    <property type="match status" value="1"/>
</dbReference>
<evidence type="ECO:0000313" key="18">
    <source>
        <dbReference type="Proteomes" id="UP000317650"/>
    </source>
</evidence>
<evidence type="ECO:0000256" key="5">
    <source>
        <dbReference type="ARBA" id="ARBA00022630"/>
    </source>
</evidence>
<keyword evidence="9" id="KW-0234">DNA repair</keyword>
<evidence type="ECO:0000313" key="17">
    <source>
        <dbReference type="EMBL" id="THU54883.1"/>
    </source>
</evidence>
<dbReference type="Gene3D" id="1.25.40.80">
    <property type="match status" value="1"/>
</dbReference>
<evidence type="ECO:0000256" key="7">
    <source>
        <dbReference type="ARBA" id="ARBA00022827"/>
    </source>
</evidence>
<dbReference type="EC" id="4.1.99.3" evidence="3"/>
<comment type="catalytic activity">
    <reaction evidence="12">
        <text>cyclobutadipyrimidine (in DNA) = 2 pyrimidine residues (in DNA).</text>
        <dbReference type="EC" id="4.1.99.3"/>
    </reaction>
</comment>
<dbReference type="AlphaFoldDB" id="A0A4S8J0T9"/>
<feature type="domain" description="Photolyase/cryptochrome alpha/beta" evidence="16">
    <location>
        <begin position="32"/>
        <end position="164"/>
    </location>
</feature>
<keyword evidence="8" id="KW-0238">DNA-binding</keyword>
<dbReference type="GO" id="GO:0003904">
    <property type="term" value="F:deoxyribodipyrimidine photo-lyase activity"/>
    <property type="evidence" value="ECO:0007669"/>
    <property type="project" value="UniProtKB-EC"/>
</dbReference>
<keyword evidence="5" id="KW-0285">Flavoprotein</keyword>
<name>A0A4S8J0T9_MUSBA</name>
<dbReference type="PANTHER" id="PTHR10211:SF0">
    <property type="entry name" value="DEOXYRIBODIPYRIMIDINE PHOTO-LYASE"/>
    <property type="match status" value="1"/>
</dbReference>
<evidence type="ECO:0000256" key="15">
    <source>
        <dbReference type="SAM" id="MobiDB-lite"/>
    </source>
</evidence>
<evidence type="ECO:0000256" key="10">
    <source>
        <dbReference type="ARBA" id="ARBA00023239"/>
    </source>
</evidence>
<keyword evidence="14" id="KW-0175">Coiled coil</keyword>
<feature type="region of interest" description="Disordered" evidence="15">
    <location>
        <begin position="554"/>
        <end position="580"/>
    </location>
</feature>
<dbReference type="FunFam" id="1.10.579.10:FF:000002">
    <property type="entry name" value="Deoxyribodipyrimidine photolyase"/>
    <property type="match status" value="1"/>
</dbReference>
<dbReference type="GO" id="GO:0003677">
    <property type="term" value="F:DNA binding"/>
    <property type="evidence" value="ECO:0007669"/>
    <property type="project" value="UniProtKB-KW"/>
</dbReference>
<dbReference type="InterPro" id="IPR036155">
    <property type="entry name" value="Crypto/Photolyase_N_sf"/>
</dbReference>
<dbReference type="NCBIfam" id="TIGR00591">
    <property type="entry name" value="phr2"/>
    <property type="match status" value="1"/>
</dbReference>
<dbReference type="InterPro" id="IPR052219">
    <property type="entry name" value="Photolyase_Class-2"/>
</dbReference>
<evidence type="ECO:0000256" key="11">
    <source>
        <dbReference type="ARBA" id="ARBA00031671"/>
    </source>
</evidence>
<evidence type="ECO:0000256" key="12">
    <source>
        <dbReference type="ARBA" id="ARBA00033999"/>
    </source>
</evidence>
<comment type="function">
    <text evidence="13">Involved in repair of UV radiation-induced DNA damage. Catalyzes the light-dependent monomerization (300-600 nm) of cyclobutylpyrimidine dimers (CPDs), which are formed between adjacent bases on the same DNA strand upon exposure to ultraviolet radiation. Required for plant survival in the presence of UV-B light. Not involved in the repair of (6-4) photoproducts.</text>
</comment>
<evidence type="ECO:0000256" key="6">
    <source>
        <dbReference type="ARBA" id="ARBA00022763"/>
    </source>
</evidence>
<dbReference type="InterPro" id="IPR032673">
    <property type="entry name" value="DNA_photolyase_2_CS"/>
</dbReference>
<dbReference type="EMBL" id="PYDT01000007">
    <property type="protein sequence ID" value="THU54883.1"/>
    <property type="molecule type" value="Genomic_DNA"/>
</dbReference>
<proteinExistence type="inferred from homology"/>
<dbReference type="PROSITE" id="PS01083">
    <property type="entry name" value="DNA_PHOTOLYASES_2_1"/>
    <property type="match status" value="1"/>
</dbReference>
<dbReference type="InterPro" id="IPR036134">
    <property type="entry name" value="Crypto/Photolyase_FAD-like_sf"/>
</dbReference>
<evidence type="ECO:0000256" key="2">
    <source>
        <dbReference type="ARBA" id="ARBA00006409"/>
    </source>
</evidence>
<dbReference type="Proteomes" id="UP000317650">
    <property type="component" value="Chromosome 11"/>
</dbReference>
<dbReference type="STRING" id="52838.A0A4S8J0T9"/>
<accession>A0A4S8J0T9</accession>
<sequence length="965" mass="107112">MAPAVVAPAATPAPFHPDRVRVLKPGSPSPSGPVVYWMFRDQRSTNNWALIHAAALAARSDAPLAVAFCLSHRFLGAHARQLGFMLRGLRHLRGRLAALGLPFFLLRGDAPDALPSFLSRVGASALVADFSPLRPVRAWKDALCERLPAAVAVHEVDAHNVVPVWVASDKLEYGAKTIRPKIHRLLTEYLVEFPQLPPPAVPWTGEAPPEIDWDELIDEALREAGEVPEIGWCEPGEEAAMEALMGRKDGFLTKRLKHYDSDRNDPVKSRALSGLSPYLHFGQISAQRCALEAWKFRKSYRQSVDAFLEELIVRRELADNFCYYQPHYDSLQGAWEWARKTLMDHAADKREHIYTKEQLEKAETADPLWNASQLEMVYHGKMHGFMRMYWAKKILEWTNGPEEALSIAIYLNDKYELDGRDPSGYVGCMWSICGVHDQHRSPSKNNSSLESTAAVTSETVVSFCNILTTVNINADNSGNSEDLQREKKKKIHESNVKCQDSDVVHMHGQHGQLLPIPQEQNTIVEHQKEEQQEEAAAVRFSAYVHKPTPLHPSIVASSTVTTPPALTTRRPSRTRSQDDGEAVYVSCDKCRPTSRDKLISVVPLDNAAGHKHPPAGSSSPGPGGLLRSLFLSVTRRSPTAAAGVASTDSAASAVREDQWRLVAAELSRKLLHATRKRDEALLEASRLEYSLTELERKIDRLESHCRDLRASIQPGPAFGPSTAPFQTEAFHVAIADARAAVRQLARSLIAQVRLGPPGSRSSDRLTALIQHDDPWAAVQWRRNPGGLLFHMEALLNQAFYAGFEEDDEEETRLIDPAARCEASRAGYEAIRGLGWDEVLCKGTRHYSEGLSRFCDRKMSEVVGVVGWDRAWPEGLLQAFFEAAKGAWVVRLMARSVHPALPVLRADQGARFDCRFMEDVAADRVRRLTPANVRMMVAPGFHVYNAGGGGVVKCTVLCAYNSSNSD</sequence>
<evidence type="ECO:0000256" key="8">
    <source>
        <dbReference type="ARBA" id="ARBA00023125"/>
    </source>
</evidence>
<dbReference type="FunFam" id="3.40.50.620:FF:000110">
    <property type="entry name" value="Deoxyribodipyrimidine photolyase"/>
    <property type="match status" value="1"/>
</dbReference>
<comment type="similarity">
    <text evidence="2">Belongs to the DNA photolyase class-2 family.</text>
</comment>
<dbReference type="Gene3D" id="3.40.50.620">
    <property type="entry name" value="HUPs"/>
    <property type="match status" value="1"/>
</dbReference>
<dbReference type="PANTHER" id="PTHR10211">
    <property type="entry name" value="DEOXYRIBODIPYRIMIDINE PHOTOLYASE"/>
    <property type="match status" value="1"/>
</dbReference>
<feature type="coiled-coil region" evidence="14">
    <location>
        <begin position="663"/>
        <end position="711"/>
    </location>
</feature>
<evidence type="ECO:0000259" key="16">
    <source>
        <dbReference type="PROSITE" id="PS51645"/>
    </source>
</evidence>
<evidence type="ECO:0000256" key="14">
    <source>
        <dbReference type="SAM" id="Coils"/>
    </source>
</evidence>
<feature type="compositionally biased region" description="Polar residues" evidence="15">
    <location>
        <begin position="555"/>
        <end position="565"/>
    </location>
</feature>
<comment type="cofactor">
    <cofactor evidence="1">
        <name>FAD</name>
        <dbReference type="ChEBI" id="CHEBI:57692"/>
    </cofactor>
</comment>
<dbReference type="InterPro" id="IPR008148">
    <property type="entry name" value="DNA_photolyase_2"/>
</dbReference>
<comment type="caution">
    <text evidence="17">The sequence shown here is derived from an EMBL/GenBank/DDBJ whole genome shotgun (WGS) entry which is preliminary data.</text>
</comment>
<protein>
    <recommendedName>
        <fullName evidence="4">Deoxyribodipyrimidine photo-lyase</fullName>
        <ecNumber evidence="3">4.1.99.3</ecNumber>
    </recommendedName>
    <alternativeName>
        <fullName evidence="11">DNA photolyase</fullName>
    </alternativeName>
</protein>
<evidence type="ECO:0000256" key="13">
    <source>
        <dbReference type="ARBA" id="ARBA00055119"/>
    </source>
</evidence>
<dbReference type="InterPro" id="IPR006050">
    <property type="entry name" value="DNA_photolyase_N"/>
</dbReference>
<dbReference type="SUPFAM" id="SSF52425">
    <property type="entry name" value="Cryptochrome/photolyase, N-terminal domain"/>
    <property type="match status" value="1"/>
</dbReference>
<keyword evidence="10" id="KW-0456">Lyase</keyword>
<keyword evidence="18" id="KW-1185">Reference proteome</keyword>
<gene>
    <name evidence="17" type="ORF">C4D60_Mb11t00750</name>
</gene>
<keyword evidence="6" id="KW-0227">DNA damage</keyword>
<dbReference type="Gene3D" id="1.10.579.10">
    <property type="entry name" value="DNA Cyclobutane Dipyrimidine Photolyase, subunit A, domain 3"/>
    <property type="match status" value="1"/>
</dbReference>
<dbReference type="InterPro" id="IPR014729">
    <property type="entry name" value="Rossmann-like_a/b/a_fold"/>
</dbReference>
<reference evidence="17 18" key="1">
    <citation type="journal article" date="2019" name="Nat. Plants">
        <title>Genome sequencing of Musa balbisiana reveals subgenome evolution and function divergence in polyploid bananas.</title>
        <authorList>
            <person name="Yao X."/>
        </authorList>
    </citation>
    <scope>NUCLEOTIDE SEQUENCE [LARGE SCALE GENOMIC DNA]</scope>
    <source>
        <strain evidence="18">cv. DH-PKW</strain>
        <tissue evidence="17">Leaves</tissue>
    </source>
</reference>
<dbReference type="GO" id="GO:0000719">
    <property type="term" value="P:photoreactive repair"/>
    <property type="evidence" value="ECO:0007669"/>
    <property type="project" value="TreeGrafter"/>
</dbReference>
<evidence type="ECO:0000256" key="9">
    <source>
        <dbReference type="ARBA" id="ARBA00023204"/>
    </source>
</evidence>
<dbReference type="FunFam" id="1.25.40.80:FF:000004">
    <property type="entry name" value="Deoxyribodipyrimidine photolyase"/>
    <property type="match status" value="1"/>
</dbReference>